<dbReference type="InterPro" id="IPR006115">
    <property type="entry name" value="6PGDH_NADP-bd"/>
</dbReference>
<dbReference type="GO" id="GO:0016491">
    <property type="term" value="F:oxidoreductase activity"/>
    <property type="evidence" value="ECO:0007669"/>
    <property type="project" value="UniProtKB-KW"/>
</dbReference>
<dbReference type="InterPro" id="IPR036291">
    <property type="entry name" value="NAD(P)-bd_dom_sf"/>
</dbReference>
<dbReference type="PANTHER" id="PTHR43580">
    <property type="entry name" value="OXIDOREDUCTASE GLYR1-RELATED"/>
    <property type="match status" value="1"/>
</dbReference>
<evidence type="ECO:0000259" key="6">
    <source>
        <dbReference type="Pfam" id="PF03446"/>
    </source>
</evidence>
<evidence type="ECO:0000256" key="1">
    <source>
        <dbReference type="ARBA" id="ARBA00009080"/>
    </source>
</evidence>
<dbReference type="Pfam" id="PF14833">
    <property type="entry name" value="NAD_binding_11"/>
    <property type="match status" value="1"/>
</dbReference>
<feature type="region of interest" description="Disordered" evidence="5">
    <location>
        <begin position="283"/>
        <end position="305"/>
    </location>
</feature>
<feature type="active site" evidence="4">
    <location>
        <position position="165"/>
    </location>
</feature>
<dbReference type="Gene3D" id="1.10.1040.10">
    <property type="entry name" value="N-(1-d-carboxylethyl)-l-norvaline Dehydrogenase, domain 2"/>
    <property type="match status" value="1"/>
</dbReference>
<dbReference type="Pfam" id="PF03446">
    <property type="entry name" value="NAD_binding_2"/>
    <property type="match status" value="1"/>
</dbReference>
<evidence type="ECO:0000256" key="5">
    <source>
        <dbReference type="SAM" id="MobiDB-lite"/>
    </source>
</evidence>
<protein>
    <submittedName>
        <fullName evidence="8">NAD(P)-dependent oxidoreductase</fullName>
    </submittedName>
</protein>
<dbReference type="AlphaFoldDB" id="A0A7X6M4I1"/>
<evidence type="ECO:0000256" key="3">
    <source>
        <dbReference type="ARBA" id="ARBA00023027"/>
    </source>
</evidence>
<keyword evidence="3" id="KW-0520">NAD</keyword>
<dbReference type="SUPFAM" id="SSF48179">
    <property type="entry name" value="6-phosphogluconate dehydrogenase C-terminal domain-like"/>
    <property type="match status" value="1"/>
</dbReference>
<dbReference type="RefSeq" id="WP_051031625.1">
    <property type="nucleotide sequence ID" value="NZ_CAWPHS010000052.1"/>
</dbReference>
<evidence type="ECO:0000256" key="4">
    <source>
        <dbReference type="PIRSR" id="PIRSR000103-1"/>
    </source>
</evidence>
<feature type="domain" description="3-hydroxyisobutyrate dehydrogenase-like NAD-binding" evidence="7">
    <location>
        <begin position="163"/>
        <end position="278"/>
    </location>
</feature>
<name>A0A7X6M4I1_9NOCA</name>
<dbReference type="GO" id="GO:0051287">
    <property type="term" value="F:NAD binding"/>
    <property type="evidence" value="ECO:0007669"/>
    <property type="project" value="InterPro"/>
</dbReference>
<dbReference type="EMBL" id="JAAXPE010000056">
    <property type="protein sequence ID" value="NKY89669.1"/>
    <property type="molecule type" value="Genomic_DNA"/>
</dbReference>
<sequence length="305" mass="30853">MEIAVLGMGRMGRAVAGRLLDGGHGLTVWNRTPGRTADLVAGGAVEAGSVAEAVDGVDAVITMLADDRAVTAVAFGELQASIDTTTPYIDCSTVSPALGAALADAFPGRFVAAPIVGAPAAVSAGTAMMLAGGDAGLLDRLAPLLGTVSERIRHYESAERALTAKLTTNFLLLAGVAALAEAFTIGRRGGLNDDQLRELLAEAPVVPAALANRFEAVLTGSPEGWWTTVLGAKDAGLAFDIAAAAGSELPLAELLRDRYEAAAKAAPEADISALARLYRDLGDPAPATSAGESPAARSDHDNASG</sequence>
<dbReference type="Proteomes" id="UP000523447">
    <property type="component" value="Unassembled WGS sequence"/>
</dbReference>
<reference evidence="8 9" key="1">
    <citation type="submission" date="2020-04" db="EMBL/GenBank/DDBJ databases">
        <title>MicrobeNet Type strains.</title>
        <authorList>
            <person name="Nicholson A.C."/>
        </authorList>
    </citation>
    <scope>NUCLEOTIDE SEQUENCE [LARGE SCALE GENOMIC DNA]</scope>
    <source>
        <strain evidence="8 9">DSM 44445</strain>
    </source>
</reference>
<gene>
    <name evidence="8" type="ORF">HGA07_29260</name>
</gene>
<dbReference type="InterPro" id="IPR051265">
    <property type="entry name" value="HIBADH-related_NP60_sf"/>
</dbReference>
<organism evidence="8 9">
    <name type="scientific">Nocardia veterana</name>
    <dbReference type="NCBI Taxonomy" id="132249"/>
    <lineage>
        <taxon>Bacteria</taxon>
        <taxon>Bacillati</taxon>
        <taxon>Actinomycetota</taxon>
        <taxon>Actinomycetes</taxon>
        <taxon>Mycobacteriales</taxon>
        <taxon>Nocardiaceae</taxon>
        <taxon>Nocardia</taxon>
    </lineage>
</organism>
<evidence type="ECO:0000256" key="2">
    <source>
        <dbReference type="ARBA" id="ARBA00023002"/>
    </source>
</evidence>
<dbReference type="PANTHER" id="PTHR43580:SF2">
    <property type="entry name" value="CYTOKINE-LIKE NUCLEAR FACTOR N-PAC"/>
    <property type="match status" value="1"/>
</dbReference>
<dbReference type="PIRSF" id="PIRSF000103">
    <property type="entry name" value="HIBADH"/>
    <property type="match status" value="1"/>
</dbReference>
<comment type="caution">
    <text evidence="8">The sequence shown here is derived from an EMBL/GenBank/DDBJ whole genome shotgun (WGS) entry which is preliminary data.</text>
</comment>
<dbReference type="InterPro" id="IPR015815">
    <property type="entry name" value="HIBADH-related"/>
</dbReference>
<dbReference type="SUPFAM" id="SSF51735">
    <property type="entry name" value="NAD(P)-binding Rossmann-fold domains"/>
    <property type="match status" value="1"/>
</dbReference>
<evidence type="ECO:0000313" key="8">
    <source>
        <dbReference type="EMBL" id="NKY89669.1"/>
    </source>
</evidence>
<dbReference type="InterPro" id="IPR008927">
    <property type="entry name" value="6-PGluconate_DH-like_C_sf"/>
</dbReference>
<proteinExistence type="inferred from homology"/>
<keyword evidence="9" id="KW-1185">Reference proteome</keyword>
<accession>A0A7X6M4I1</accession>
<keyword evidence="2" id="KW-0560">Oxidoreductase</keyword>
<dbReference type="Gene3D" id="3.40.50.720">
    <property type="entry name" value="NAD(P)-binding Rossmann-like Domain"/>
    <property type="match status" value="1"/>
</dbReference>
<evidence type="ECO:0000259" key="7">
    <source>
        <dbReference type="Pfam" id="PF14833"/>
    </source>
</evidence>
<dbReference type="GO" id="GO:0050661">
    <property type="term" value="F:NADP binding"/>
    <property type="evidence" value="ECO:0007669"/>
    <property type="project" value="InterPro"/>
</dbReference>
<dbReference type="InterPro" id="IPR013328">
    <property type="entry name" value="6PGD_dom2"/>
</dbReference>
<comment type="similarity">
    <text evidence="1">Belongs to the HIBADH-related family.</text>
</comment>
<feature type="domain" description="6-phosphogluconate dehydrogenase NADP-binding" evidence="6">
    <location>
        <begin position="2"/>
        <end position="153"/>
    </location>
</feature>
<dbReference type="InterPro" id="IPR029154">
    <property type="entry name" value="HIBADH-like_NADP-bd"/>
</dbReference>
<evidence type="ECO:0000313" key="9">
    <source>
        <dbReference type="Proteomes" id="UP000523447"/>
    </source>
</evidence>